<organism evidence="2 3">
    <name type="scientific">Hydrogenovibrio crunogenus</name>
    <dbReference type="NCBI Taxonomy" id="39765"/>
    <lineage>
        <taxon>Bacteria</taxon>
        <taxon>Pseudomonadati</taxon>
        <taxon>Pseudomonadota</taxon>
        <taxon>Gammaproteobacteria</taxon>
        <taxon>Thiotrichales</taxon>
        <taxon>Piscirickettsiaceae</taxon>
        <taxon>Hydrogenovibrio</taxon>
    </lineage>
</organism>
<evidence type="ECO:0000259" key="1">
    <source>
        <dbReference type="Pfam" id="PF01408"/>
    </source>
</evidence>
<dbReference type="RefSeq" id="WP_135795088.1">
    <property type="nucleotide sequence ID" value="NZ_CP032096.1"/>
</dbReference>
<proteinExistence type="predicted"/>
<sequence>MRKITILMIGLGRIGGKFYEQFTQMNSENIEIIGISEPNRDNPLLDDAQDRGIPNFPDFEEALDQFGTEIDIIMDTSNRAELKQAIRQALQERKNQHTVLVPMVVDYLMWYLLPGSEAIPQSHHEDIGY</sequence>
<evidence type="ECO:0000313" key="3">
    <source>
        <dbReference type="Proteomes" id="UP000296201"/>
    </source>
</evidence>
<dbReference type="InterPro" id="IPR036291">
    <property type="entry name" value="NAD(P)-bd_dom_sf"/>
</dbReference>
<reference evidence="2 3" key="1">
    <citation type="submission" date="2018-08" db="EMBL/GenBank/DDBJ databases">
        <title>Horizontal acquisition of hydrogen conversion ability and other habitat adaptations in Hydrogenovibrio crunogenus strains.</title>
        <authorList>
            <person name="Gonnella G."/>
            <person name="Adam N."/>
            <person name="Perner M."/>
        </authorList>
    </citation>
    <scope>NUCLEOTIDE SEQUENCE [LARGE SCALE GENOMIC DNA]</scope>
    <source>
        <strain evidence="2 3">SP-41</strain>
    </source>
</reference>
<accession>A0A4P7NY05</accession>
<gene>
    <name evidence="2" type="ORF">GHNINEIG_00405</name>
</gene>
<name>A0A4P7NY05_9GAMM</name>
<evidence type="ECO:0000313" key="2">
    <source>
        <dbReference type="EMBL" id="QBZ82375.1"/>
    </source>
</evidence>
<keyword evidence="3" id="KW-1185">Reference proteome</keyword>
<dbReference type="Gene3D" id="3.40.50.720">
    <property type="entry name" value="NAD(P)-binding Rossmann-like Domain"/>
    <property type="match status" value="1"/>
</dbReference>
<feature type="domain" description="Gfo/Idh/MocA-like oxidoreductase N-terminal" evidence="1">
    <location>
        <begin position="5"/>
        <end position="97"/>
    </location>
</feature>
<dbReference type="InterPro" id="IPR000683">
    <property type="entry name" value="Gfo/Idh/MocA-like_OxRdtase_N"/>
</dbReference>
<dbReference type="AlphaFoldDB" id="A0A4P7NY05"/>
<dbReference type="Pfam" id="PF01408">
    <property type="entry name" value="GFO_IDH_MocA"/>
    <property type="match status" value="1"/>
</dbReference>
<dbReference type="SUPFAM" id="SSF51735">
    <property type="entry name" value="NAD(P)-binding Rossmann-fold domains"/>
    <property type="match status" value="1"/>
</dbReference>
<dbReference type="EMBL" id="CP032096">
    <property type="protein sequence ID" value="QBZ82375.1"/>
    <property type="molecule type" value="Genomic_DNA"/>
</dbReference>
<dbReference type="GO" id="GO:0000166">
    <property type="term" value="F:nucleotide binding"/>
    <property type="evidence" value="ECO:0007669"/>
    <property type="project" value="InterPro"/>
</dbReference>
<protein>
    <submittedName>
        <fullName evidence="2">NAD-binding homoserine dehydrogenase</fullName>
    </submittedName>
</protein>
<dbReference type="OrthoDB" id="9810660at2"/>
<dbReference type="Proteomes" id="UP000296201">
    <property type="component" value="Chromosome"/>
</dbReference>